<accession>A0ABX1NQB5</accession>
<keyword evidence="1" id="KW-0812">Transmembrane</keyword>
<feature type="transmembrane region" description="Helical" evidence="1">
    <location>
        <begin position="33"/>
        <end position="50"/>
    </location>
</feature>
<evidence type="ECO:0000256" key="1">
    <source>
        <dbReference type="SAM" id="Phobius"/>
    </source>
</evidence>
<keyword evidence="1" id="KW-0472">Membrane</keyword>
<evidence type="ECO:0000313" key="3">
    <source>
        <dbReference type="Proteomes" id="UP000634522"/>
    </source>
</evidence>
<reference evidence="2 3" key="1">
    <citation type="submission" date="2019-12" db="EMBL/GenBank/DDBJ databases">
        <title>Comparative genomics gives insights into the taxonomy of the Azoarcus-Aromatoleum group and reveals separate origins of nif in the plant-associated Azoarcus and non-plant-associated Aromatoleum sub-groups.</title>
        <authorList>
            <person name="Lafos M."/>
            <person name="Maluk M."/>
            <person name="Batista M."/>
            <person name="Junghare M."/>
            <person name="Carmona M."/>
            <person name="Faoro H."/>
            <person name="Cruz L.M."/>
            <person name="Battistoni F."/>
            <person name="De Souza E."/>
            <person name="Pedrosa F."/>
            <person name="Chen W.-M."/>
            <person name="Poole P.S."/>
            <person name="Dixon R.A."/>
            <person name="James E.K."/>
        </authorList>
    </citation>
    <scope>NUCLEOTIDE SEQUENCE [LARGE SCALE GENOMIC DNA]</scope>
    <source>
        <strain evidence="2 3">T</strain>
    </source>
</reference>
<keyword evidence="3" id="KW-1185">Reference proteome</keyword>
<proteinExistence type="predicted"/>
<feature type="non-terminal residue" evidence="2">
    <location>
        <position position="63"/>
    </location>
</feature>
<keyword evidence="1" id="KW-1133">Transmembrane helix</keyword>
<comment type="caution">
    <text evidence="2">The sequence shown here is derived from an EMBL/GenBank/DDBJ whole genome shotgun (WGS) entry which is preliminary data.</text>
</comment>
<dbReference type="EMBL" id="WTVS01000180">
    <property type="protein sequence ID" value="NMG01244.1"/>
    <property type="molecule type" value="Genomic_DNA"/>
</dbReference>
<dbReference type="Proteomes" id="UP000634522">
    <property type="component" value="Unassembled WGS sequence"/>
</dbReference>
<evidence type="ECO:0000313" key="2">
    <source>
        <dbReference type="EMBL" id="NMG01244.1"/>
    </source>
</evidence>
<gene>
    <name evidence="2" type="ORF">GPA27_28170</name>
</gene>
<organism evidence="2 3">
    <name type="scientific">Aromatoleum toluolicum</name>
    <dbReference type="NCBI Taxonomy" id="90060"/>
    <lineage>
        <taxon>Bacteria</taxon>
        <taxon>Pseudomonadati</taxon>
        <taxon>Pseudomonadota</taxon>
        <taxon>Betaproteobacteria</taxon>
        <taxon>Rhodocyclales</taxon>
        <taxon>Rhodocyclaceae</taxon>
        <taxon>Aromatoleum</taxon>
    </lineage>
</organism>
<name>A0ABX1NQB5_9RHOO</name>
<sequence length="63" mass="6735">MLNFATITQLWPGVLTAITIALAASFVAEHQGGPQLLYALFFGMAFNFAAEGEKIRAGIEFAS</sequence>
<protein>
    <submittedName>
        <fullName evidence="2">Sulfate exporter family transporter</fullName>
    </submittedName>
</protein>